<feature type="signal peptide" evidence="1">
    <location>
        <begin position="1"/>
        <end position="20"/>
    </location>
</feature>
<dbReference type="GO" id="GO:0016020">
    <property type="term" value="C:membrane"/>
    <property type="evidence" value="ECO:0007669"/>
    <property type="project" value="InterPro"/>
</dbReference>
<dbReference type="Proteomes" id="UP000199478">
    <property type="component" value="Unassembled WGS sequence"/>
</dbReference>
<gene>
    <name evidence="3" type="ORF">SAMN04488005_2855</name>
</gene>
<proteinExistence type="predicted"/>
<dbReference type="Pfam" id="PF13609">
    <property type="entry name" value="Porin_4"/>
    <property type="match status" value="1"/>
</dbReference>
<dbReference type="EMBL" id="FOYP01000002">
    <property type="protein sequence ID" value="SFR55628.1"/>
    <property type="molecule type" value="Genomic_DNA"/>
</dbReference>
<organism evidence="3 4">
    <name type="scientific">Yoonia tamlensis</name>
    <dbReference type="NCBI Taxonomy" id="390270"/>
    <lineage>
        <taxon>Bacteria</taxon>
        <taxon>Pseudomonadati</taxon>
        <taxon>Pseudomonadota</taxon>
        <taxon>Alphaproteobacteria</taxon>
        <taxon>Rhodobacterales</taxon>
        <taxon>Paracoccaceae</taxon>
        <taxon>Yoonia</taxon>
    </lineage>
</organism>
<keyword evidence="1" id="KW-0732">Signal</keyword>
<dbReference type="AlphaFoldDB" id="A0A1I6HMK6"/>
<sequence>MKSTLLTTTALVVLAGAASAEVTHALSGTLGYNDTVASTSDNEYGFYWEGNLQVTATQELDNGLTAGAYFEITIDGDNSTSADDFGQDLASSDFVLSLTSDTAGLYFGDTGVATKHWASAGDMEADAFTTDHDSAALRGDVSFGDVDASISYLIDDANDTVEQLAVGVSGSFGAFTFAAAYQEETAYADGNGDFNADEVFGISAGGTFGGATVTVAYASNETDSATSTGVKVAYPFGPVTATAYYVAEEGTGGDEPNYGVNVAYAEGAISGSVDYQDDQGTSKWAINAGYDLGNGIALFGGVENQNEGDDFDYHVGGTYDLGNGASLLVTYAADEDGDQADEIGSGDYQEGTTVEVSFTF</sequence>
<evidence type="ECO:0000256" key="1">
    <source>
        <dbReference type="SAM" id="SignalP"/>
    </source>
</evidence>
<dbReference type="InterPro" id="IPR023614">
    <property type="entry name" value="Porin_dom_sf"/>
</dbReference>
<name>A0A1I6HMK6_9RHOB</name>
<evidence type="ECO:0000259" key="2">
    <source>
        <dbReference type="Pfam" id="PF13609"/>
    </source>
</evidence>
<reference evidence="4" key="1">
    <citation type="submission" date="2016-10" db="EMBL/GenBank/DDBJ databases">
        <authorList>
            <person name="Varghese N."/>
            <person name="Submissions S."/>
        </authorList>
    </citation>
    <scope>NUCLEOTIDE SEQUENCE [LARGE SCALE GENOMIC DNA]</scope>
    <source>
        <strain evidence="4">DSM 26879</strain>
    </source>
</reference>
<protein>
    <submittedName>
        <fullName evidence="3">Porin</fullName>
    </submittedName>
</protein>
<evidence type="ECO:0000313" key="3">
    <source>
        <dbReference type="EMBL" id="SFR55628.1"/>
    </source>
</evidence>
<feature type="domain" description="Porin" evidence="2">
    <location>
        <begin position="7"/>
        <end position="338"/>
    </location>
</feature>
<dbReference type="STRING" id="390270.SAMN04488005_2855"/>
<dbReference type="InterPro" id="IPR033900">
    <property type="entry name" value="Gram_neg_porin_domain"/>
</dbReference>
<dbReference type="Gene3D" id="2.40.160.10">
    <property type="entry name" value="Porin"/>
    <property type="match status" value="1"/>
</dbReference>
<keyword evidence="4" id="KW-1185">Reference proteome</keyword>
<accession>A0A1I6HMK6</accession>
<feature type="chain" id="PRO_5011459506" evidence="1">
    <location>
        <begin position="21"/>
        <end position="360"/>
    </location>
</feature>
<dbReference type="GO" id="GO:0015288">
    <property type="term" value="F:porin activity"/>
    <property type="evidence" value="ECO:0007669"/>
    <property type="project" value="InterPro"/>
</dbReference>
<dbReference type="SUPFAM" id="SSF56935">
    <property type="entry name" value="Porins"/>
    <property type="match status" value="1"/>
</dbReference>
<evidence type="ECO:0000313" key="4">
    <source>
        <dbReference type="Proteomes" id="UP000199478"/>
    </source>
</evidence>
<dbReference type="RefSeq" id="WP_090201330.1">
    <property type="nucleotide sequence ID" value="NZ_FOYP01000002.1"/>
</dbReference>
<dbReference type="OrthoDB" id="7874340at2"/>